<dbReference type="PROSITE" id="PS00216">
    <property type="entry name" value="SUGAR_TRANSPORT_1"/>
    <property type="match status" value="1"/>
</dbReference>
<sequence>MALLSASAPFSIDMYLPALPMIAAELGTTEPMVQLTLSGFVLGLAVGQLVIGPISDALGRKKLLIIGAVVAFGAAALAASAPSVGVLIFARVVQGLGSGACMVVARAVIPDLASGTHAAKAFATMMSIQTLAPVIAPLVGGVLVGPLGWRGLFWALAVLALVQLLASVLVIPESRPAHLRSRVSLAGVLANYAFVLGNRAYRGYLLTVVCGFATLFSYISASAFVFQNQLGFSPQAYAVLFGVNSLGILGGNIVNSRLIGRFDPRRIMRAATCIYVCAALSLLGAVVVFGASVRWLIPVLLFAIISQQGLIQANSMSLGQLQVRSHAGGAAALMGFFQFAGAAVVGPLVGLGSNALLSMALSMSIFSVLALVAAWRATAIDRA</sequence>
<feature type="transmembrane region" description="Helical" evidence="8">
    <location>
        <begin position="63"/>
        <end position="82"/>
    </location>
</feature>
<evidence type="ECO:0000256" key="8">
    <source>
        <dbReference type="SAM" id="Phobius"/>
    </source>
</evidence>
<dbReference type="EMBL" id="VDHJ01000012">
    <property type="protein sequence ID" value="TNL95764.1"/>
    <property type="molecule type" value="Genomic_DNA"/>
</dbReference>
<evidence type="ECO:0000259" key="9">
    <source>
        <dbReference type="PROSITE" id="PS50850"/>
    </source>
</evidence>
<feature type="domain" description="Major facilitator superfamily (MFS) profile" evidence="9">
    <location>
        <begin position="1"/>
        <end position="382"/>
    </location>
</feature>
<dbReference type="Gene3D" id="1.20.1720.10">
    <property type="entry name" value="Multidrug resistance protein D"/>
    <property type="match status" value="1"/>
</dbReference>
<reference evidence="10 11" key="1">
    <citation type="submission" date="2019-06" db="EMBL/GenBank/DDBJ databases">
        <authorList>
            <person name="Li J."/>
        </authorList>
    </citation>
    <scope>NUCLEOTIDE SEQUENCE [LARGE SCALE GENOMIC DNA]</scope>
    <source>
        <strain evidence="10 11">LMG 28165</strain>
    </source>
</reference>
<dbReference type="AlphaFoldDB" id="A0A5C4U3W9"/>
<evidence type="ECO:0000313" key="10">
    <source>
        <dbReference type="EMBL" id="TNL95764.1"/>
    </source>
</evidence>
<feature type="transmembrane region" description="Helical" evidence="8">
    <location>
        <begin position="33"/>
        <end position="51"/>
    </location>
</feature>
<keyword evidence="5 8" id="KW-0812">Transmembrane</keyword>
<name>A0A5C4U3W9_9CORY</name>
<evidence type="ECO:0000256" key="7">
    <source>
        <dbReference type="ARBA" id="ARBA00023136"/>
    </source>
</evidence>
<dbReference type="PANTHER" id="PTHR43124:SF3">
    <property type="entry name" value="CHLORAMPHENICOL EFFLUX PUMP RV0191"/>
    <property type="match status" value="1"/>
</dbReference>
<dbReference type="PROSITE" id="PS50850">
    <property type="entry name" value="MFS"/>
    <property type="match status" value="1"/>
</dbReference>
<keyword evidence="7 8" id="KW-0472">Membrane</keyword>
<dbReference type="CDD" id="cd17320">
    <property type="entry name" value="MFS_MdfA_MDR_like"/>
    <property type="match status" value="1"/>
</dbReference>
<feature type="transmembrane region" description="Helical" evidence="8">
    <location>
        <begin position="236"/>
        <end position="255"/>
    </location>
</feature>
<dbReference type="PANTHER" id="PTHR43124">
    <property type="entry name" value="PURINE EFFLUX PUMP PBUE"/>
    <property type="match status" value="1"/>
</dbReference>
<dbReference type="GO" id="GO:1990961">
    <property type="term" value="P:xenobiotic detoxification by transmembrane export across the plasma membrane"/>
    <property type="evidence" value="ECO:0007669"/>
    <property type="project" value="InterPro"/>
</dbReference>
<feature type="transmembrane region" description="Helical" evidence="8">
    <location>
        <begin position="267"/>
        <end position="289"/>
    </location>
</feature>
<gene>
    <name evidence="10" type="ORF">FHE74_09165</name>
</gene>
<feature type="transmembrane region" description="Helical" evidence="8">
    <location>
        <begin position="121"/>
        <end position="145"/>
    </location>
</feature>
<dbReference type="InterPro" id="IPR036259">
    <property type="entry name" value="MFS_trans_sf"/>
</dbReference>
<dbReference type="Proteomes" id="UP000312032">
    <property type="component" value="Unassembled WGS sequence"/>
</dbReference>
<proteinExistence type="inferred from homology"/>
<evidence type="ECO:0000313" key="11">
    <source>
        <dbReference type="Proteomes" id="UP000312032"/>
    </source>
</evidence>
<accession>A0A5C4U3W9</accession>
<feature type="transmembrane region" description="Helical" evidence="8">
    <location>
        <begin position="204"/>
        <end position="224"/>
    </location>
</feature>
<evidence type="ECO:0000256" key="3">
    <source>
        <dbReference type="ARBA" id="ARBA00022448"/>
    </source>
</evidence>
<evidence type="ECO:0000256" key="4">
    <source>
        <dbReference type="ARBA" id="ARBA00022475"/>
    </source>
</evidence>
<dbReference type="InterPro" id="IPR004812">
    <property type="entry name" value="Efflux_drug-R_Bcr/CmlA"/>
</dbReference>
<dbReference type="OrthoDB" id="9814303at2"/>
<evidence type="ECO:0000256" key="5">
    <source>
        <dbReference type="ARBA" id="ARBA00022692"/>
    </source>
</evidence>
<dbReference type="GO" id="GO:0005886">
    <property type="term" value="C:plasma membrane"/>
    <property type="evidence" value="ECO:0007669"/>
    <property type="project" value="UniProtKB-SubCell"/>
</dbReference>
<feature type="transmembrane region" description="Helical" evidence="8">
    <location>
        <begin position="355"/>
        <end position="375"/>
    </location>
</feature>
<evidence type="ECO:0000256" key="2">
    <source>
        <dbReference type="ARBA" id="ARBA00006236"/>
    </source>
</evidence>
<evidence type="ECO:0000256" key="1">
    <source>
        <dbReference type="ARBA" id="ARBA00004651"/>
    </source>
</evidence>
<keyword evidence="3" id="KW-0813">Transport</keyword>
<dbReference type="NCBIfam" id="TIGR00710">
    <property type="entry name" value="efflux_Bcr_CflA"/>
    <property type="match status" value="1"/>
</dbReference>
<comment type="similarity">
    <text evidence="2">Belongs to the major facilitator superfamily. Bcr/CmlA family.</text>
</comment>
<dbReference type="Pfam" id="PF07690">
    <property type="entry name" value="MFS_1"/>
    <property type="match status" value="1"/>
</dbReference>
<comment type="caution">
    <text evidence="10">The sequence shown here is derived from an EMBL/GenBank/DDBJ whole genome shotgun (WGS) entry which is preliminary data.</text>
</comment>
<keyword evidence="11" id="KW-1185">Reference proteome</keyword>
<feature type="transmembrane region" description="Helical" evidence="8">
    <location>
        <begin position="88"/>
        <end position="109"/>
    </location>
</feature>
<dbReference type="InterPro" id="IPR011701">
    <property type="entry name" value="MFS"/>
</dbReference>
<dbReference type="GO" id="GO:0042910">
    <property type="term" value="F:xenobiotic transmembrane transporter activity"/>
    <property type="evidence" value="ECO:0007669"/>
    <property type="project" value="InterPro"/>
</dbReference>
<dbReference type="SUPFAM" id="SSF103473">
    <property type="entry name" value="MFS general substrate transporter"/>
    <property type="match status" value="1"/>
</dbReference>
<evidence type="ECO:0000256" key="6">
    <source>
        <dbReference type="ARBA" id="ARBA00022989"/>
    </source>
</evidence>
<protein>
    <submittedName>
        <fullName evidence="10">Multidrug effflux MFS transporter</fullName>
    </submittedName>
</protein>
<feature type="transmembrane region" description="Helical" evidence="8">
    <location>
        <begin position="327"/>
        <end position="349"/>
    </location>
</feature>
<dbReference type="InterPro" id="IPR020846">
    <property type="entry name" value="MFS_dom"/>
</dbReference>
<organism evidence="10 11">
    <name type="scientific">Corynebacterium tapiri</name>
    <dbReference type="NCBI Taxonomy" id="1448266"/>
    <lineage>
        <taxon>Bacteria</taxon>
        <taxon>Bacillati</taxon>
        <taxon>Actinomycetota</taxon>
        <taxon>Actinomycetes</taxon>
        <taxon>Mycobacteriales</taxon>
        <taxon>Corynebacteriaceae</taxon>
        <taxon>Corynebacterium</taxon>
    </lineage>
</organism>
<feature type="transmembrane region" description="Helical" evidence="8">
    <location>
        <begin position="151"/>
        <end position="172"/>
    </location>
</feature>
<dbReference type="InterPro" id="IPR050189">
    <property type="entry name" value="MFS_Efflux_Transporters"/>
</dbReference>
<keyword evidence="6 8" id="KW-1133">Transmembrane helix</keyword>
<keyword evidence="4" id="KW-1003">Cell membrane</keyword>
<dbReference type="InterPro" id="IPR005829">
    <property type="entry name" value="Sugar_transporter_CS"/>
</dbReference>
<comment type="subcellular location">
    <subcellularLocation>
        <location evidence="1">Cell membrane</location>
        <topology evidence="1">Multi-pass membrane protein</topology>
    </subcellularLocation>
</comment>